<comment type="caution">
    <text evidence="1">The sequence shown here is derived from an EMBL/GenBank/DDBJ whole genome shotgun (WGS) entry which is preliminary data.</text>
</comment>
<reference evidence="1" key="1">
    <citation type="submission" date="2023-06" db="EMBL/GenBank/DDBJ databases">
        <title>Genome-scale phylogeny and comparative genomics of the fungal order Sordariales.</title>
        <authorList>
            <consortium name="Lawrence Berkeley National Laboratory"/>
            <person name="Hensen N."/>
            <person name="Bonometti L."/>
            <person name="Westerberg I."/>
            <person name="Brannstrom I.O."/>
            <person name="Guillou S."/>
            <person name="Cros-Aarteil S."/>
            <person name="Calhoun S."/>
            <person name="Haridas S."/>
            <person name="Kuo A."/>
            <person name="Mondo S."/>
            <person name="Pangilinan J."/>
            <person name="Riley R."/>
            <person name="Labutti K."/>
            <person name="Andreopoulos B."/>
            <person name="Lipzen A."/>
            <person name="Chen C."/>
            <person name="Yanf M."/>
            <person name="Daum C."/>
            <person name="Ng V."/>
            <person name="Clum A."/>
            <person name="Steindorff A."/>
            <person name="Ohm R."/>
            <person name="Martin F."/>
            <person name="Silar P."/>
            <person name="Natvig D."/>
            <person name="Lalanne C."/>
            <person name="Gautier V."/>
            <person name="Ament-Velasquez S.L."/>
            <person name="Kruys A."/>
            <person name="Hutchinson M.I."/>
            <person name="Powell A.J."/>
            <person name="Barry K."/>
            <person name="Miller A.N."/>
            <person name="Grigoriev I.V."/>
            <person name="Debuchy R."/>
            <person name="Gladieux P."/>
            <person name="Thoren M.H."/>
            <person name="Johannesson H."/>
        </authorList>
    </citation>
    <scope>NUCLEOTIDE SEQUENCE</scope>
    <source>
        <strain evidence="1">SMH4607-1</strain>
    </source>
</reference>
<evidence type="ECO:0000313" key="1">
    <source>
        <dbReference type="EMBL" id="KAK0715827.1"/>
    </source>
</evidence>
<dbReference type="Proteomes" id="UP001172102">
    <property type="component" value="Unassembled WGS sequence"/>
</dbReference>
<accession>A0AA40AHC9</accession>
<proteinExistence type="predicted"/>
<dbReference type="EMBL" id="JAUKUA010000004">
    <property type="protein sequence ID" value="KAK0715827.1"/>
    <property type="molecule type" value="Genomic_DNA"/>
</dbReference>
<keyword evidence="2" id="KW-1185">Reference proteome</keyword>
<gene>
    <name evidence="1" type="ORF">B0H67DRAFT_645521</name>
</gene>
<dbReference type="AlphaFoldDB" id="A0AA40AHC9"/>
<protein>
    <submittedName>
        <fullName evidence="1">Uncharacterized protein</fullName>
    </submittedName>
</protein>
<name>A0AA40AHC9_9PEZI</name>
<sequence>MPLVPNVKCIIPPTAVTVSFDSSAGRIGSRLYYRDCSAGPTPDLEPVEDDALGDSWEDVVAHGKYLALSPSKPTKNPPRVVSTASFHIGPCVQPVVQQLPFAFTWRPAELYLTLSDLRLRTYRVALPGPNAGTGQRRHAECSSRRSTCRGHRWNRSVQYFPPQTREGAAVVVVGPRHGRHPAPPVVVYLGERGRAGWVRVEDGEPGGRGEG</sequence>
<organism evidence="1 2">
    <name type="scientific">Lasiosphaeris hirsuta</name>
    <dbReference type="NCBI Taxonomy" id="260670"/>
    <lineage>
        <taxon>Eukaryota</taxon>
        <taxon>Fungi</taxon>
        <taxon>Dikarya</taxon>
        <taxon>Ascomycota</taxon>
        <taxon>Pezizomycotina</taxon>
        <taxon>Sordariomycetes</taxon>
        <taxon>Sordariomycetidae</taxon>
        <taxon>Sordariales</taxon>
        <taxon>Lasiosphaeriaceae</taxon>
        <taxon>Lasiosphaeris</taxon>
    </lineage>
</organism>
<evidence type="ECO:0000313" key="2">
    <source>
        <dbReference type="Proteomes" id="UP001172102"/>
    </source>
</evidence>